<organism evidence="1">
    <name type="scientific">Brassica oleracea</name>
    <name type="common">Wild cabbage</name>
    <dbReference type="NCBI Taxonomy" id="3712"/>
    <lineage>
        <taxon>Eukaryota</taxon>
        <taxon>Viridiplantae</taxon>
        <taxon>Streptophyta</taxon>
        <taxon>Embryophyta</taxon>
        <taxon>Tracheophyta</taxon>
        <taxon>Spermatophyta</taxon>
        <taxon>Magnoliopsida</taxon>
        <taxon>eudicotyledons</taxon>
        <taxon>Gunneridae</taxon>
        <taxon>Pentapetalae</taxon>
        <taxon>rosids</taxon>
        <taxon>malvids</taxon>
        <taxon>Brassicales</taxon>
        <taxon>Brassicaceae</taxon>
        <taxon>Brassiceae</taxon>
        <taxon>Brassica</taxon>
    </lineage>
</organism>
<sequence length="44" mass="4993">MAEVRRHIFDNKPKRSRSAAFIGGHIDFSIIQSNKKVFGFSSDP</sequence>
<proteinExistence type="predicted"/>
<dbReference type="EMBL" id="LR031873">
    <property type="protein sequence ID" value="VDD06422.1"/>
    <property type="molecule type" value="Genomic_DNA"/>
</dbReference>
<name>A0A3P6CD82_BRAOL</name>
<reference evidence="1" key="1">
    <citation type="submission" date="2018-11" db="EMBL/GenBank/DDBJ databases">
        <authorList>
            <consortium name="Genoscope - CEA"/>
            <person name="William W."/>
        </authorList>
    </citation>
    <scope>NUCLEOTIDE SEQUENCE</scope>
</reference>
<evidence type="ECO:0000313" key="1">
    <source>
        <dbReference type="EMBL" id="VDD06422.1"/>
    </source>
</evidence>
<accession>A0A3P6CD82</accession>
<gene>
    <name evidence="1" type="ORF">BOLC4T23003H</name>
</gene>
<protein>
    <submittedName>
        <fullName evidence="1">Uncharacterized protein</fullName>
    </submittedName>
</protein>
<dbReference type="AlphaFoldDB" id="A0A3P6CD82"/>